<reference evidence="2" key="1">
    <citation type="submission" date="2022-11" db="UniProtKB">
        <authorList>
            <consortium name="WormBaseParasite"/>
        </authorList>
    </citation>
    <scope>IDENTIFICATION</scope>
</reference>
<keyword evidence="1" id="KW-1185">Reference proteome</keyword>
<dbReference type="Proteomes" id="UP000887574">
    <property type="component" value="Unplaced"/>
</dbReference>
<dbReference type="AlphaFoldDB" id="A0A915ECU4"/>
<organism evidence="1 2">
    <name type="scientific">Ditylenchus dipsaci</name>
    <dbReference type="NCBI Taxonomy" id="166011"/>
    <lineage>
        <taxon>Eukaryota</taxon>
        <taxon>Metazoa</taxon>
        <taxon>Ecdysozoa</taxon>
        <taxon>Nematoda</taxon>
        <taxon>Chromadorea</taxon>
        <taxon>Rhabditida</taxon>
        <taxon>Tylenchina</taxon>
        <taxon>Tylenchomorpha</taxon>
        <taxon>Sphaerularioidea</taxon>
        <taxon>Anguinidae</taxon>
        <taxon>Anguininae</taxon>
        <taxon>Ditylenchus</taxon>
    </lineage>
</organism>
<accession>A0A915ECU4</accession>
<sequence>MSQLLLPIGANCPSQLFAECSTSHNAIGYGKNLIASGRNLDTCQVAGRPGDCNPEVCGGIGRFVCESRYTRFWMERKKLIGPKKAVNAFKSQYVDSQIIIRKWTLSRKERQSRYQSRLKIMPLSPANRFKGERYNVSNSSRRVGAIQRQFIPTKTGTINYY</sequence>
<evidence type="ECO:0000313" key="2">
    <source>
        <dbReference type="WBParaSite" id="jg4504.2"/>
    </source>
</evidence>
<name>A0A915ECU4_9BILA</name>
<proteinExistence type="predicted"/>
<evidence type="ECO:0000313" key="1">
    <source>
        <dbReference type="Proteomes" id="UP000887574"/>
    </source>
</evidence>
<dbReference type="WBParaSite" id="jg4504.2">
    <property type="protein sequence ID" value="jg4504.2"/>
    <property type="gene ID" value="jg4504"/>
</dbReference>
<protein>
    <submittedName>
        <fullName evidence="2">Uncharacterized protein</fullName>
    </submittedName>
</protein>